<dbReference type="GO" id="GO:0045892">
    <property type="term" value="P:negative regulation of DNA-templated transcription"/>
    <property type="evidence" value="ECO:0007669"/>
    <property type="project" value="InterPro"/>
</dbReference>
<dbReference type="HOGENOM" id="CLU_119090_2_0_9"/>
<evidence type="ECO:0000313" key="5">
    <source>
        <dbReference type="EMBL" id="ABX42685.1"/>
    </source>
</evidence>
<dbReference type="Gene3D" id="1.10.4040.10">
    <property type="entry name" value="Penicillinase repressor domain"/>
    <property type="match status" value="1"/>
</dbReference>
<dbReference type="OrthoDB" id="9795583at2"/>
<keyword evidence="3" id="KW-0238">DNA-binding</keyword>
<reference evidence="6" key="1">
    <citation type="submission" date="2007-11" db="EMBL/GenBank/DDBJ databases">
        <title>Complete genome sequence of Clostridium phytofermentans ISDg.</title>
        <authorList>
            <person name="Leschine S.B."/>
            <person name="Warnick T.A."/>
            <person name="Blanchard J.L."/>
            <person name="Schnell D.J."/>
            <person name="Petit E.L."/>
            <person name="LaTouf W.G."/>
            <person name="Copeland A."/>
            <person name="Lucas S."/>
            <person name="Lapidus A."/>
            <person name="Barry K."/>
            <person name="Glavina del Rio T."/>
            <person name="Dalin E."/>
            <person name="Tice H."/>
            <person name="Pitluck S."/>
            <person name="Kiss H."/>
            <person name="Brettin T."/>
            <person name="Bruce D."/>
            <person name="Detter J.C."/>
            <person name="Han C."/>
            <person name="Kuske C."/>
            <person name="Schmutz J."/>
            <person name="Larimer F."/>
            <person name="Land M."/>
            <person name="Hauser L."/>
            <person name="Kyrpides N."/>
            <person name="Kim E.A."/>
            <person name="Richardson P."/>
        </authorList>
    </citation>
    <scope>NUCLEOTIDE SEQUENCE [LARGE SCALE GENOMIC DNA]</scope>
    <source>
        <strain evidence="6">ATCC 700394 / DSM 18823 / ISDg</strain>
    </source>
</reference>
<protein>
    <submittedName>
        <fullName evidence="5">Transcriptional repressor, CopY family</fullName>
    </submittedName>
</protein>
<evidence type="ECO:0000313" key="6">
    <source>
        <dbReference type="Proteomes" id="UP000000370"/>
    </source>
</evidence>
<dbReference type="KEGG" id="cpy:Cphy_2324"/>
<accession>A9KKV3</accession>
<dbReference type="Gene3D" id="1.10.10.10">
    <property type="entry name" value="Winged helix-like DNA-binding domain superfamily/Winged helix DNA-binding domain"/>
    <property type="match status" value="1"/>
</dbReference>
<dbReference type="PIRSF" id="PIRSF019455">
    <property type="entry name" value="CopR_AtkY"/>
    <property type="match status" value="1"/>
</dbReference>
<dbReference type="InterPro" id="IPR036388">
    <property type="entry name" value="WH-like_DNA-bd_sf"/>
</dbReference>
<dbReference type="GO" id="GO:0003677">
    <property type="term" value="F:DNA binding"/>
    <property type="evidence" value="ECO:0007669"/>
    <property type="project" value="UniProtKB-KW"/>
</dbReference>
<dbReference type="Pfam" id="PF03965">
    <property type="entry name" value="Penicillinase_R"/>
    <property type="match status" value="1"/>
</dbReference>
<name>A9KKV3_LACP7</name>
<keyword evidence="2" id="KW-0805">Transcription regulation</keyword>
<gene>
    <name evidence="5" type="ordered locus">Cphy_2324</name>
</gene>
<evidence type="ECO:0000256" key="2">
    <source>
        <dbReference type="ARBA" id="ARBA00023015"/>
    </source>
</evidence>
<dbReference type="Proteomes" id="UP000000370">
    <property type="component" value="Chromosome"/>
</dbReference>
<organism evidence="5 6">
    <name type="scientific">Lachnoclostridium phytofermentans (strain ATCC 700394 / DSM 18823 / ISDg)</name>
    <name type="common">Clostridium phytofermentans</name>
    <dbReference type="NCBI Taxonomy" id="357809"/>
    <lineage>
        <taxon>Bacteria</taxon>
        <taxon>Bacillati</taxon>
        <taxon>Bacillota</taxon>
        <taxon>Clostridia</taxon>
        <taxon>Lachnospirales</taxon>
        <taxon>Lachnospiraceae</taxon>
    </lineage>
</organism>
<dbReference type="eggNOG" id="COG3682">
    <property type="taxonomic scope" value="Bacteria"/>
</dbReference>
<dbReference type="AlphaFoldDB" id="A9KKV3"/>
<dbReference type="InterPro" id="IPR036390">
    <property type="entry name" value="WH_DNA-bd_sf"/>
</dbReference>
<dbReference type="EMBL" id="CP000885">
    <property type="protein sequence ID" value="ABX42685.1"/>
    <property type="molecule type" value="Genomic_DNA"/>
</dbReference>
<dbReference type="RefSeq" id="WP_012200339.1">
    <property type="nucleotide sequence ID" value="NC_010001.1"/>
</dbReference>
<dbReference type="SUPFAM" id="SSF46785">
    <property type="entry name" value="Winged helix' DNA-binding domain"/>
    <property type="match status" value="1"/>
</dbReference>
<keyword evidence="6" id="KW-1185">Reference proteome</keyword>
<dbReference type="STRING" id="357809.Cphy_2324"/>
<comment type="similarity">
    <text evidence="1">Belongs to the BlaI transcriptional regulatory family.</text>
</comment>
<keyword evidence="4" id="KW-0804">Transcription</keyword>
<evidence type="ECO:0000256" key="4">
    <source>
        <dbReference type="ARBA" id="ARBA00023163"/>
    </source>
</evidence>
<dbReference type="InterPro" id="IPR005650">
    <property type="entry name" value="BlaI_family"/>
</dbReference>
<sequence>MDDCKLGVMETRFADLIWSNEPLTSGDLVKLSEIELNWKKSTTYTILRRLCDRGFFQNRDGIVTSIISKQEFTALQSEKFVEETFDGSLPKFLTAFTMRKKLSDKEINELQKLIDENRR</sequence>
<evidence type="ECO:0000256" key="1">
    <source>
        <dbReference type="ARBA" id="ARBA00011046"/>
    </source>
</evidence>
<proteinExistence type="inferred from homology"/>
<evidence type="ECO:0000256" key="3">
    <source>
        <dbReference type="ARBA" id="ARBA00023125"/>
    </source>
</evidence>